<feature type="region of interest" description="Disordered" evidence="1">
    <location>
        <begin position="60"/>
        <end position="144"/>
    </location>
</feature>
<dbReference type="Proteomes" id="UP001058974">
    <property type="component" value="Chromosome 4"/>
</dbReference>
<feature type="compositionally biased region" description="Polar residues" evidence="1">
    <location>
        <begin position="130"/>
        <end position="144"/>
    </location>
</feature>
<sequence length="144" mass="15848">MIGLRWKEQEIGSEGVKFANSVLSVVKNSRGDYNPLLVINGGSVMPLPDVPEDRPLDEISKVNRNEDSFSNGKGSELEHDSSSVKLKNNDVEKIANLDESKKSQNDDVVTSVVPQRDEKPTAQKNEKESNLAQPVANNRSSSEQ</sequence>
<feature type="compositionally biased region" description="Basic and acidic residues" evidence="1">
    <location>
        <begin position="75"/>
        <end position="105"/>
    </location>
</feature>
<evidence type="ECO:0000313" key="2">
    <source>
        <dbReference type="EMBL" id="KAI5416630.1"/>
    </source>
</evidence>
<organism evidence="2 3">
    <name type="scientific">Pisum sativum</name>
    <name type="common">Garden pea</name>
    <name type="synonym">Lathyrus oleraceus</name>
    <dbReference type="NCBI Taxonomy" id="3888"/>
    <lineage>
        <taxon>Eukaryota</taxon>
        <taxon>Viridiplantae</taxon>
        <taxon>Streptophyta</taxon>
        <taxon>Embryophyta</taxon>
        <taxon>Tracheophyta</taxon>
        <taxon>Spermatophyta</taxon>
        <taxon>Magnoliopsida</taxon>
        <taxon>eudicotyledons</taxon>
        <taxon>Gunneridae</taxon>
        <taxon>Pentapetalae</taxon>
        <taxon>rosids</taxon>
        <taxon>fabids</taxon>
        <taxon>Fabales</taxon>
        <taxon>Fabaceae</taxon>
        <taxon>Papilionoideae</taxon>
        <taxon>50 kb inversion clade</taxon>
        <taxon>NPAAA clade</taxon>
        <taxon>Hologalegina</taxon>
        <taxon>IRL clade</taxon>
        <taxon>Fabeae</taxon>
        <taxon>Lathyrus</taxon>
    </lineage>
</organism>
<protein>
    <submittedName>
        <fullName evidence="2">Uncharacterized protein</fullName>
    </submittedName>
</protein>
<keyword evidence="3" id="KW-1185">Reference proteome</keyword>
<comment type="caution">
    <text evidence="2">The sequence shown here is derived from an EMBL/GenBank/DDBJ whole genome shotgun (WGS) entry which is preliminary data.</text>
</comment>
<accession>A0A9D5AS96</accession>
<evidence type="ECO:0000256" key="1">
    <source>
        <dbReference type="SAM" id="MobiDB-lite"/>
    </source>
</evidence>
<dbReference type="AlphaFoldDB" id="A0A9D5AS96"/>
<evidence type="ECO:0000313" key="3">
    <source>
        <dbReference type="Proteomes" id="UP001058974"/>
    </source>
</evidence>
<reference evidence="2 3" key="1">
    <citation type="journal article" date="2022" name="Nat. Genet.">
        <title>Improved pea reference genome and pan-genome highlight genomic features and evolutionary characteristics.</title>
        <authorList>
            <person name="Yang T."/>
            <person name="Liu R."/>
            <person name="Luo Y."/>
            <person name="Hu S."/>
            <person name="Wang D."/>
            <person name="Wang C."/>
            <person name="Pandey M.K."/>
            <person name="Ge S."/>
            <person name="Xu Q."/>
            <person name="Li N."/>
            <person name="Li G."/>
            <person name="Huang Y."/>
            <person name="Saxena R.K."/>
            <person name="Ji Y."/>
            <person name="Li M."/>
            <person name="Yan X."/>
            <person name="He Y."/>
            <person name="Liu Y."/>
            <person name="Wang X."/>
            <person name="Xiang C."/>
            <person name="Varshney R.K."/>
            <person name="Ding H."/>
            <person name="Gao S."/>
            <person name="Zong X."/>
        </authorList>
    </citation>
    <scope>NUCLEOTIDE SEQUENCE [LARGE SCALE GENOMIC DNA]</scope>
    <source>
        <strain evidence="2 3">cv. Zhongwan 6</strain>
    </source>
</reference>
<dbReference type="Gramene" id="Psat04G0159800-T4">
    <property type="protein sequence ID" value="KAI5416630.1"/>
    <property type="gene ID" value="KIW84_041598"/>
</dbReference>
<feature type="non-terminal residue" evidence="2">
    <location>
        <position position="144"/>
    </location>
</feature>
<feature type="compositionally biased region" description="Basic and acidic residues" evidence="1">
    <location>
        <begin position="115"/>
        <end position="129"/>
    </location>
</feature>
<dbReference type="EMBL" id="JAMSHJ010000004">
    <property type="protein sequence ID" value="KAI5416630.1"/>
    <property type="molecule type" value="Genomic_DNA"/>
</dbReference>
<proteinExistence type="predicted"/>
<name>A0A9D5AS96_PEA</name>
<gene>
    <name evidence="2" type="ORF">KIW84_041598</name>
</gene>